<evidence type="ECO:0000256" key="2">
    <source>
        <dbReference type="ARBA" id="ARBA00022859"/>
    </source>
</evidence>
<dbReference type="InterPro" id="IPR050413">
    <property type="entry name" value="TCR_beta_variable"/>
</dbReference>
<accession>A0ABK0LVG1</accession>
<protein>
    <recommendedName>
        <fullName evidence="6">Ig-like domain-containing protein</fullName>
    </recommendedName>
</protein>
<feature type="chain" id="PRO_5046059694" description="Ig-like domain-containing protein" evidence="5">
    <location>
        <begin position="20"/>
        <end position="114"/>
    </location>
</feature>
<dbReference type="Gene3D" id="2.60.40.10">
    <property type="entry name" value="Immunoglobulins"/>
    <property type="match status" value="1"/>
</dbReference>
<evidence type="ECO:0000256" key="1">
    <source>
        <dbReference type="ARBA" id="ARBA00022729"/>
    </source>
</evidence>
<evidence type="ECO:0000313" key="8">
    <source>
        <dbReference type="Proteomes" id="UP000002494"/>
    </source>
</evidence>
<keyword evidence="4" id="KW-0393">Immunoglobulin domain</keyword>
<evidence type="ECO:0000259" key="6">
    <source>
        <dbReference type="PROSITE" id="PS50835"/>
    </source>
</evidence>
<dbReference type="SUPFAM" id="SSF48726">
    <property type="entry name" value="Immunoglobulin"/>
    <property type="match status" value="1"/>
</dbReference>
<dbReference type="InterPro" id="IPR013106">
    <property type="entry name" value="Ig_V-set"/>
</dbReference>
<organism evidence="7 8">
    <name type="scientific">Rattus norvegicus</name>
    <name type="common">Rat</name>
    <dbReference type="NCBI Taxonomy" id="10116"/>
    <lineage>
        <taxon>Eukaryota</taxon>
        <taxon>Metazoa</taxon>
        <taxon>Chordata</taxon>
        <taxon>Craniata</taxon>
        <taxon>Vertebrata</taxon>
        <taxon>Euteleostomi</taxon>
        <taxon>Mammalia</taxon>
        <taxon>Eutheria</taxon>
        <taxon>Euarchontoglires</taxon>
        <taxon>Glires</taxon>
        <taxon>Rodentia</taxon>
        <taxon>Myomorpha</taxon>
        <taxon>Muroidea</taxon>
        <taxon>Muridae</taxon>
        <taxon>Murinae</taxon>
        <taxon>Rattus</taxon>
    </lineage>
</organism>
<evidence type="ECO:0000256" key="4">
    <source>
        <dbReference type="ARBA" id="ARBA00023319"/>
    </source>
</evidence>
<dbReference type="InterPro" id="IPR013783">
    <property type="entry name" value="Ig-like_fold"/>
</dbReference>
<sequence length="114" mass="12833">MGTGLLGWAVLCLLDTVLSETGVTQSPRYAIIQESQTVSFWCDPVSGHERLYWYQQHRAQGPRLLVYFQNEVDIDKSQLPKDRFFAVRTEGVNSTLKIQSAKQSDSATYLCASS</sequence>
<dbReference type="GeneTree" id="ENSGT00940000164371"/>
<dbReference type="PANTHER" id="PTHR23268">
    <property type="entry name" value="T-CELL RECEPTOR BETA CHAIN"/>
    <property type="match status" value="1"/>
</dbReference>
<dbReference type="Ensembl" id="ENSRNOT00000126341.1">
    <property type="protein sequence ID" value="ENSRNOP00000105623.1"/>
    <property type="gene ID" value="ENSRNOG00000074820.1"/>
</dbReference>
<keyword evidence="8" id="KW-1185">Reference proteome</keyword>
<reference evidence="7" key="2">
    <citation type="submission" date="2025-08" db="UniProtKB">
        <authorList>
            <consortium name="Ensembl"/>
        </authorList>
    </citation>
    <scope>IDENTIFICATION</scope>
    <source>
        <strain evidence="7">Brown Norway</strain>
    </source>
</reference>
<dbReference type="InterPro" id="IPR007110">
    <property type="entry name" value="Ig-like_dom"/>
</dbReference>
<keyword evidence="1 5" id="KW-0732">Signal</keyword>
<evidence type="ECO:0000256" key="3">
    <source>
        <dbReference type="ARBA" id="ARBA00023130"/>
    </source>
</evidence>
<dbReference type="InterPro" id="IPR036179">
    <property type="entry name" value="Ig-like_dom_sf"/>
</dbReference>
<dbReference type="Proteomes" id="UP000002494">
    <property type="component" value="Chromosome 4"/>
</dbReference>
<dbReference type="PROSITE" id="PS50835">
    <property type="entry name" value="IG_LIKE"/>
    <property type="match status" value="1"/>
</dbReference>
<reference evidence="7" key="1">
    <citation type="submission" date="2024-01" db="EMBL/GenBank/DDBJ databases">
        <title>GRCr8: a new rat reference genome assembly contstructed from accurate long reads and long range scaffolding.</title>
        <authorList>
            <person name="Doris P.A."/>
            <person name="Kalbfleisch T."/>
            <person name="Li K."/>
            <person name="Howe K."/>
            <person name="Wood J."/>
        </authorList>
    </citation>
    <scope>NUCLEOTIDE SEQUENCE [LARGE SCALE GENOMIC DNA]</scope>
    <source>
        <strain evidence="7">Brown Norway</strain>
    </source>
</reference>
<reference evidence="7" key="3">
    <citation type="submission" date="2025-09" db="UniProtKB">
        <authorList>
            <consortium name="Ensembl"/>
        </authorList>
    </citation>
    <scope>IDENTIFICATION</scope>
    <source>
        <strain evidence="7">Brown Norway</strain>
    </source>
</reference>
<feature type="domain" description="Ig-like" evidence="6">
    <location>
        <begin position="21"/>
        <end position="114"/>
    </location>
</feature>
<name>A0ABK0LVG1_RAT</name>
<proteinExistence type="predicted"/>
<keyword evidence="2" id="KW-0391">Immunity</keyword>
<dbReference type="Pfam" id="PF07686">
    <property type="entry name" value="V-set"/>
    <property type="match status" value="1"/>
</dbReference>
<dbReference type="PANTHER" id="PTHR23268:SF47">
    <property type="entry name" value="T CELL RECEPTOR BETA VARIABLE 11-1"/>
    <property type="match status" value="1"/>
</dbReference>
<feature type="signal peptide" evidence="5">
    <location>
        <begin position="1"/>
        <end position="19"/>
    </location>
</feature>
<keyword evidence="3" id="KW-1064">Adaptive immunity</keyword>
<evidence type="ECO:0000313" key="7">
    <source>
        <dbReference type="Ensembl" id="ENSRNOP00000105623.1"/>
    </source>
</evidence>
<evidence type="ECO:0000256" key="5">
    <source>
        <dbReference type="SAM" id="SignalP"/>
    </source>
</evidence>